<comment type="subcellular location">
    <subcellularLocation>
        <location evidence="1">Periplasm</location>
    </subcellularLocation>
</comment>
<keyword evidence="4" id="KW-0574">Periplasm</keyword>
<dbReference type="AlphaFoldDB" id="A0A9W6DDN0"/>
<feature type="binding site" evidence="5">
    <location>
        <position position="84"/>
    </location>
    <ligand>
        <name>spermidine</name>
        <dbReference type="ChEBI" id="CHEBI:57834"/>
    </ligand>
</feature>
<name>A0A9W6DDN0_9FIRM</name>
<dbReference type="PROSITE" id="PS51257">
    <property type="entry name" value="PROKAR_LIPOPROTEIN"/>
    <property type="match status" value="1"/>
</dbReference>
<feature type="signal peptide" evidence="6">
    <location>
        <begin position="1"/>
        <end position="19"/>
    </location>
</feature>
<evidence type="ECO:0000256" key="6">
    <source>
        <dbReference type="SAM" id="SignalP"/>
    </source>
</evidence>
<dbReference type="PANTHER" id="PTHR30222">
    <property type="entry name" value="SPERMIDINE/PUTRESCINE-BINDING PERIPLASMIC PROTEIN"/>
    <property type="match status" value="1"/>
</dbReference>
<sequence>MKRMFCLLLTLVIASSLFAGCKKDDTVTLNIYNWGDYIDEDVLNTFTEETGIKINYDKFDSNEIMYAKLKSGAQNYDVLFPSDYMIEKLIKEDMLLKIDFNNVPNYRYIEDNFKDLAYDPNNEYSIPYMWGTLGILYNKDFVKEPVDSWDILFDEKYAKNIVMQDSVRDTFAVALKKLKYSLNCIEENKLEEAKQLLINQKPLVSGYVNDQVKDKMVGNEAYLAVVYSGDAIFTKDLNSSLEYVVPKEGSNLWFDGVCIPNTSKHKKEAEMFINFLNRTDIALANVNFIGFSTPHTGVKEQLPNEVINDKAAYPLDEILERCEVFIDLGPEMTKIYNNKWTEIKSE</sequence>
<gene>
    <name evidence="7" type="primary">potD</name>
    <name evidence="7" type="ORF">SH1V18_16110</name>
</gene>
<keyword evidence="2" id="KW-0813">Transport</keyword>
<dbReference type="GO" id="GO:0019808">
    <property type="term" value="F:polyamine binding"/>
    <property type="evidence" value="ECO:0007669"/>
    <property type="project" value="InterPro"/>
</dbReference>
<dbReference type="PANTHER" id="PTHR30222:SF17">
    <property type="entry name" value="SPERMIDINE_PUTRESCINE-BINDING PERIPLASMIC PROTEIN"/>
    <property type="match status" value="1"/>
</dbReference>
<proteinExistence type="predicted"/>
<organism evidence="7 8">
    <name type="scientific">Vallitalea longa</name>
    <dbReference type="NCBI Taxonomy" id="2936439"/>
    <lineage>
        <taxon>Bacteria</taxon>
        <taxon>Bacillati</taxon>
        <taxon>Bacillota</taxon>
        <taxon>Clostridia</taxon>
        <taxon>Lachnospirales</taxon>
        <taxon>Vallitaleaceae</taxon>
        <taxon>Vallitalea</taxon>
    </lineage>
</organism>
<evidence type="ECO:0000313" key="8">
    <source>
        <dbReference type="Proteomes" id="UP001144256"/>
    </source>
</evidence>
<evidence type="ECO:0000313" key="7">
    <source>
        <dbReference type="EMBL" id="GKX29131.1"/>
    </source>
</evidence>
<keyword evidence="3 6" id="KW-0732">Signal</keyword>
<feature type="chain" id="PRO_5040944438" evidence="6">
    <location>
        <begin position="20"/>
        <end position="346"/>
    </location>
</feature>
<dbReference type="PIRSF" id="PIRSF019574">
    <property type="entry name" value="Periplasmic_polyamine_BP"/>
    <property type="match status" value="1"/>
</dbReference>
<dbReference type="Proteomes" id="UP001144256">
    <property type="component" value="Unassembled WGS sequence"/>
</dbReference>
<dbReference type="SUPFAM" id="SSF53850">
    <property type="entry name" value="Periplasmic binding protein-like II"/>
    <property type="match status" value="1"/>
</dbReference>
<evidence type="ECO:0000256" key="2">
    <source>
        <dbReference type="ARBA" id="ARBA00022448"/>
    </source>
</evidence>
<dbReference type="RefSeq" id="WP_281814353.1">
    <property type="nucleotide sequence ID" value="NZ_BRLB01000003.1"/>
</dbReference>
<evidence type="ECO:0000256" key="3">
    <source>
        <dbReference type="ARBA" id="ARBA00022729"/>
    </source>
</evidence>
<comment type="caution">
    <text evidence="7">The sequence shown here is derived from an EMBL/GenBank/DDBJ whole genome shotgun (WGS) entry which is preliminary data.</text>
</comment>
<dbReference type="InterPro" id="IPR001188">
    <property type="entry name" value="Sperm_putr-bd"/>
</dbReference>
<reference evidence="7" key="1">
    <citation type="submission" date="2022-06" db="EMBL/GenBank/DDBJ databases">
        <title>Vallitalea longa sp. nov., an anaerobic bacterium isolated from marine sediment.</title>
        <authorList>
            <person name="Hirano S."/>
            <person name="Terahara T."/>
            <person name="Mori K."/>
            <person name="Hamada M."/>
            <person name="Matsumoto R."/>
            <person name="Kobayashi T."/>
        </authorList>
    </citation>
    <scope>NUCLEOTIDE SEQUENCE</scope>
    <source>
        <strain evidence="7">SH18-1</strain>
    </source>
</reference>
<dbReference type="CDD" id="cd13663">
    <property type="entry name" value="PBP2_PotD_PotF_like_2"/>
    <property type="match status" value="1"/>
</dbReference>
<dbReference type="Pfam" id="PF13416">
    <property type="entry name" value="SBP_bac_8"/>
    <property type="match status" value="1"/>
</dbReference>
<evidence type="ECO:0000256" key="1">
    <source>
        <dbReference type="ARBA" id="ARBA00004418"/>
    </source>
</evidence>
<protein>
    <submittedName>
        <fullName evidence="7">Spermidine/putrescine ABC transporter substrate-binding protein</fullName>
    </submittedName>
</protein>
<dbReference type="GO" id="GO:0015846">
    <property type="term" value="P:polyamine transport"/>
    <property type="evidence" value="ECO:0007669"/>
    <property type="project" value="InterPro"/>
</dbReference>
<dbReference type="EMBL" id="BRLB01000003">
    <property type="protein sequence ID" value="GKX29131.1"/>
    <property type="molecule type" value="Genomic_DNA"/>
</dbReference>
<keyword evidence="8" id="KW-1185">Reference proteome</keyword>
<dbReference type="PRINTS" id="PR00909">
    <property type="entry name" value="SPERMDNBNDNG"/>
</dbReference>
<accession>A0A9W6DDN0</accession>
<evidence type="ECO:0000256" key="5">
    <source>
        <dbReference type="PIRSR" id="PIRSR019574-1"/>
    </source>
</evidence>
<dbReference type="GO" id="GO:0042597">
    <property type="term" value="C:periplasmic space"/>
    <property type="evidence" value="ECO:0007669"/>
    <property type="project" value="UniProtKB-SubCell"/>
</dbReference>
<dbReference type="InterPro" id="IPR006059">
    <property type="entry name" value="SBP"/>
</dbReference>
<dbReference type="Gene3D" id="3.40.190.10">
    <property type="entry name" value="Periplasmic binding protein-like II"/>
    <property type="match status" value="2"/>
</dbReference>
<evidence type="ECO:0000256" key="4">
    <source>
        <dbReference type="ARBA" id="ARBA00022764"/>
    </source>
</evidence>